<evidence type="ECO:0000256" key="1">
    <source>
        <dbReference type="ARBA" id="ARBA00004496"/>
    </source>
</evidence>
<comment type="caution">
    <text evidence="12">The sequence shown here is derived from an EMBL/GenBank/DDBJ whole genome shotgun (WGS) entry which is preliminary data.</text>
</comment>
<dbReference type="SUPFAM" id="SSF52540">
    <property type="entry name" value="P-loop containing nucleoside triphosphate hydrolases"/>
    <property type="match status" value="1"/>
</dbReference>
<evidence type="ECO:0000256" key="9">
    <source>
        <dbReference type="SAM" id="Coils"/>
    </source>
</evidence>
<accession>A0AAE0GQ89</accession>
<dbReference type="Proteomes" id="UP001190700">
    <property type="component" value="Unassembled WGS sequence"/>
</dbReference>
<dbReference type="SMART" id="SM00129">
    <property type="entry name" value="KISc"/>
    <property type="match status" value="1"/>
</dbReference>
<dbReference type="GO" id="GO:0005737">
    <property type="term" value="C:cytoplasm"/>
    <property type="evidence" value="ECO:0007669"/>
    <property type="project" value="UniProtKB-SubCell"/>
</dbReference>
<dbReference type="GO" id="GO:0007052">
    <property type="term" value="P:mitotic spindle organization"/>
    <property type="evidence" value="ECO:0007669"/>
    <property type="project" value="TreeGrafter"/>
</dbReference>
<gene>
    <name evidence="12" type="ORF">CYMTET_9950</name>
</gene>
<keyword evidence="8" id="KW-0493">Microtubule</keyword>
<dbReference type="GO" id="GO:0005524">
    <property type="term" value="F:ATP binding"/>
    <property type="evidence" value="ECO:0007669"/>
    <property type="project" value="UniProtKB-UniRule"/>
</dbReference>
<keyword evidence="13" id="KW-1185">Reference proteome</keyword>
<dbReference type="PANTHER" id="PTHR47969:SF15">
    <property type="entry name" value="CHROMOSOME-ASSOCIATED KINESIN KIF4A-RELATED"/>
    <property type="match status" value="1"/>
</dbReference>
<dbReference type="Pfam" id="PF00225">
    <property type="entry name" value="Kinesin"/>
    <property type="match status" value="2"/>
</dbReference>
<evidence type="ECO:0000256" key="2">
    <source>
        <dbReference type="ARBA" id="ARBA00022490"/>
    </source>
</evidence>
<dbReference type="GO" id="GO:0007018">
    <property type="term" value="P:microtubule-based movement"/>
    <property type="evidence" value="ECO:0007669"/>
    <property type="project" value="InterPro"/>
</dbReference>
<dbReference type="InterPro" id="IPR027640">
    <property type="entry name" value="Kinesin-like_fam"/>
</dbReference>
<keyword evidence="3 7" id="KW-0547">Nucleotide-binding</keyword>
<reference evidence="12 13" key="1">
    <citation type="journal article" date="2015" name="Genome Biol. Evol.">
        <title>Comparative Genomics of a Bacterivorous Green Alga Reveals Evolutionary Causalities and Consequences of Phago-Mixotrophic Mode of Nutrition.</title>
        <authorList>
            <person name="Burns J.A."/>
            <person name="Paasch A."/>
            <person name="Narechania A."/>
            <person name="Kim E."/>
        </authorList>
    </citation>
    <scope>NUCLEOTIDE SEQUENCE [LARGE SCALE GENOMIC DNA]</scope>
    <source>
        <strain evidence="12 13">PLY_AMNH</strain>
    </source>
</reference>
<dbReference type="AlphaFoldDB" id="A0AAE0GQ89"/>
<evidence type="ECO:0000256" key="7">
    <source>
        <dbReference type="PROSITE-ProRule" id="PRU00283"/>
    </source>
</evidence>
<dbReference type="InterPro" id="IPR019821">
    <property type="entry name" value="Kinesin_motor_CS"/>
</dbReference>
<feature type="coiled-coil region" evidence="9">
    <location>
        <begin position="449"/>
        <end position="514"/>
    </location>
</feature>
<comment type="similarity">
    <text evidence="7 8">Belongs to the TRAFAC class myosin-kinesin ATPase superfamily. Kinesin family.</text>
</comment>
<comment type="subcellular location">
    <subcellularLocation>
        <location evidence="1">Cytoplasm</location>
    </subcellularLocation>
</comment>
<keyword evidence="5 9" id="KW-0175">Coiled coil</keyword>
<dbReference type="GO" id="GO:0008017">
    <property type="term" value="F:microtubule binding"/>
    <property type="evidence" value="ECO:0007669"/>
    <property type="project" value="InterPro"/>
</dbReference>
<dbReference type="GO" id="GO:0051231">
    <property type="term" value="P:spindle elongation"/>
    <property type="evidence" value="ECO:0007669"/>
    <property type="project" value="TreeGrafter"/>
</dbReference>
<feature type="binding site" evidence="7">
    <location>
        <begin position="78"/>
        <end position="85"/>
    </location>
    <ligand>
        <name>ATP</name>
        <dbReference type="ChEBI" id="CHEBI:30616"/>
    </ligand>
</feature>
<feature type="domain" description="Kinesin motor" evidence="11">
    <location>
        <begin position="7"/>
        <end position="434"/>
    </location>
</feature>
<dbReference type="GO" id="GO:0005874">
    <property type="term" value="C:microtubule"/>
    <property type="evidence" value="ECO:0007669"/>
    <property type="project" value="UniProtKB-KW"/>
</dbReference>
<evidence type="ECO:0000313" key="13">
    <source>
        <dbReference type="Proteomes" id="UP001190700"/>
    </source>
</evidence>
<dbReference type="PRINTS" id="PR00380">
    <property type="entry name" value="KINESINHEAVY"/>
</dbReference>
<keyword evidence="4 7" id="KW-0067">ATP-binding</keyword>
<evidence type="ECO:0000256" key="3">
    <source>
        <dbReference type="ARBA" id="ARBA00022741"/>
    </source>
</evidence>
<dbReference type="EMBL" id="LGRX02003382">
    <property type="protein sequence ID" value="KAK3282307.1"/>
    <property type="molecule type" value="Genomic_DNA"/>
</dbReference>
<dbReference type="InterPro" id="IPR036961">
    <property type="entry name" value="Kinesin_motor_dom_sf"/>
</dbReference>
<evidence type="ECO:0000256" key="5">
    <source>
        <dbReference type="ARBA" id="ARBA00023054"/>
    </source>
</evidence>
<evidence type="ECO:0000259" key="11">
    <source>
        <dbReference type="PROSITE" id="PS50067"/>
    </source>
</evidence>
<organism evidence="12 13">
    <name type="scientific">Cymbomonas tetramitiformis</name>
    <dbReference type="NCBI Taxonomy" id="36881"/>
    <lineage>
        <taxon>Eukaryota</taxon>
        <taxon>Viridiplantae</taxon>
        <taxon>Chlorophyta</taxon>
        <taxon>Pyramimonadophyceae</taxon>
        <taxon>Pyramimonadales</taxon>
        <taxon>Pyramimonadaceae</taxon>
        <taxon>Cymbomonas</taxon>
    </lineage>
</organism>
<dbReference type="PROSITE" id="PS00411">
    <property type="entry name" value="KINESIN_MOTOR_1"/>
    <property type="match status" value="1"/>
</dbReference>
<dbReference type="GO" id="GO:0005875">
    <property type="term" value="C:microtubule associated complex"/>
    <property type="evidence" value="ECO:0007669"/>
    <property type="project" value="TreeGrafter"/>
</dbReference>
<feature type="region of interest" description="Disordered" evidence="10">
    <location>
        <begin position="299"/>
        <end position="322"/>
    </location>
</feature>
<name>A0AAE0GQ89_9CHLO</name>
<dbReference type="GO" id="GO:0003777">
    <property type="term" value="F:microtubule motor activity"/>
    <property type="evidence" value="ECO:0007669"/>
    <property type="project" value="InterPro"/>
</dbReference>
<dbReference type="Gene3D" id="3.40.850.10">
    <property type="entry name" value="Kinesin motor domain"/>
    <property type="match status" value="1"/>
</dbReference>
<proteinExistence type="inferred from homology"/>
<dbReference type="InterPro" id="IPR027417">
    <property type="entry name" value="P-loop_NTPase"/>
</dbReference>
<keyword evidence="2" id="KW-0963">Cytoplasm</keyword>
<protein>
    <recommendedName>
        <fullName evidence="8">Kinesin-like protein</fullName>
    </recommendedName>
</protein>
<evidence type="ECO:0000256" key="6">
    <source>
        <dbReference type="ARBA" id="ARBA00023175"/>
    </source>
</evidence>
<dbReference type="PANTHER" id="PTHR47969">
    <property type="entry name" value="CHROMOSOME-ASSOCIATED KINESIN KIF4A-RELATED"/>
    <property type="match status" value="1"/>
</dbReference>
<dbReference type="PROSITE" id="PS50067">
    <property type="entry name" value="KINESIN_MOTOR_2"/>
    <property type="match status" value="1"/>
</dbReference>
<keyword evidence="6 7" id="KW-0505">Motor protein</keyword>
<evidence type="ECO:0000256" key="8">
    <source>
        <dbReference type="RuleBase" id="RU000394"/>
    </source>
</evidence>
<evidence type="ECO:0000256" key="10">
    <source>
        <dbReference type="SAM" id="MobiDB-lite"/>
    </source>
</evidence>
<dbReference type="InterPro" id="IPR001752">
    <property type="entry name" value="Kinesin_motor_dom"/>
</dbReference>
<evidence type="ECO:0000313" key="12">
    <source>
        <dbReference type="EMBL" id="KAK3282307.1"/>
    </source>
</evidence>
<evidence type="ECO:0000256" key="4">
    <source>
        <dbReference type="ARBA" id="ARBA00022840"/>
    </source>
</evidence>
<sequence>MSRSERDIQITVRVRPGPHSVIDVAKDGKVMVFPSGESFGYPSHVVMGSDQRVAYEALASKLIDRVRDGFNCTLMAYGQTGSGKTHTMFGPPGCLTEAAVHQRREDGPAAAAGEDVAVPETWGMFPRSVLILMQLEGVVSLHASAVEVYHENVFDLLDDRNPLPLGSMKPLGTKMSGKADEGGSGAFKRSFNGMHPASCTCHGCFQAQEEAKRAKEAARLARAERAPAKSTSASAKAAAPVEDTFATVGETLTRFQSAQDVACFARTVEATRTAKSHLLNDRSSRSHCLVKVHVTRLVDSEGTERGGSGSTSEPLSKAARPGAKTRVTKLLFVDLAGSERIQRTGAEGEAKVEAMSINSSLSALGRVIKSLGAQGKKGAQTQHIPYRDTALTMLLRDSFGGKSCTSVVINVAGESSHAEESICSLRFGERMSIVRNAPTVVIDSNASDQKHVQNLLEDARKELAQMKAEGQGGGFVDSAPNYEKQMLAENMKKLAEAEREVRACITEITETRASGTSTEALEQHLRKISAQAEIFQGIVEREQTIKTLWSLPTPGFKRRAAEVKELESQMTLALNL</sequence>